<protein>
    <submittedName>
        <fullName evidence="1">Uncharacterized protein</fullName>
    </submittedName>
</protein>
<reference evidence="1" key="2">
    <citation type="submission" date="2014-03" db="EMBL/GenBank/DDBJ databases">
        <authorList>
            <person name="Genoscope - CEA"/>
        </authorList>
    </citation>
    <scope>NUCLEOTIDE SEQUENCE</scope>
</reference>
<evidence type="ECO:0000313" key="1">
    <source>
        <dbReference type="EMBL" id="CDQ70554.1"/>
    </source>
</evidence>
<name>A0A060WZQ0_ONCMY</name>
<dbReference type="STRING" id="8022.A0A060WZQ0"/>
<dbReference type="AlphaFoldDB" id="A0A060WZQ0"/>
<dbReference type="PaxDb" id="8022-A0A060WZQ0"/>
<reference evidence="1" key="1">
    <citation type="journal article" date="2014" name="Nat. Commun.">
        <title>The rainbow trout genome provides novel insights into evolution after whole-genome duplication in vertebrates.</title>
        <authorList>
            <person name="Berthelot C."/>
            <person name="Brunet F."/>
            <person name="Chalopin D."/>
            <person name="Juanchich A."/>
            <person name="Bernard M."/>
            <person name="Noel B."/>
            <person name="Bento P."/>
            <person name="Da Silva C."/>
            <person name="Labadie K."/>
            <person name="Alberti A."/>
            <person name="Aury J.M."/>
            <person name="Louis A."/>
            <person name="Dehais P."/>
            <person name="Bardou P."/>
            <person name="Montfort J."/>
            <person name="Klopp C."/>
            <person name="Cabau C."/>
            <person name="Gaspin C."/>
            <person name="Thorgaard G.H."/>
            <person name="Boussaha M."/>
            <person name="Quillet E."/>
            <person name="Guyomard R."/>
            <person name="Galiana D."/>
            <person name="Bobe J."/>
            <person name="Volff J.N."/>
            <person name="Genet C."/>
            <person name="Wincker P."/>
            <person name="Jaillon O."/>
            <person name="Roest Crollius H."/>
            <person name="Guiguen Y."/>
        </authorList>
    </citation>
    <scope>NUCLEOTIDE SEQUENCE [LARGE SCALE GENOMIC DNA]</scope>
</reference>
<accession>A0A060WZQ0</accession>
<proteinExistence type="predicted"/>
<organism evidence="1 2">
    <name type="scientific">Oncorhynchus mykiss</name>
    <name type="common">Rainbow trout</name>
    <name type="synonym">Salmo gairdneri</name>
    <dbReference type="NCBI Taxonomy" id="8022"/>
    <lineage>
        <taxon>Eukaryota</taxon>
        <taxon>Metazoa</taxon>
        <taxon>Chordata</taxon>
        <taxon>Craniata</taxon>
        <taxon>Vertebrata</taxon>
        <taxon>Euteleostomi</taxon>
        <taxon>Actinopterygii</taxon>
        <taxon>Neopterygii</taxon>
        <taxon>Teleostei</taxon>
        <taxon>Protacanthopterygii</taxon>
        <taxon>Salmoniformes</taxon>
        <taxon>Salmonidae</taxon>
        <taxon>Salmoninae</taxon>
        <taxon>Oncorhynchus</taxon>
    </lineage>
</organism>
<dbReference type="EMBL" id="FR904722">
    <property type="protein sequence ID" value="CDQ70554.1"/>
    <property type="molecule type" value="Genomic_DNA"/>
</dbReference>
<sequence length="64" mass="7359">MLRKVISQLKPSMCHLDPIPTTFFKTVLNCISEELQAIVKQSLITGTFPTELKEKFWINTFSKS</sequence>
<evidence type="ECO:0000313" key="2">
    <source>
        <dbReference type="Proteomes" id="UP000193380"/>
    </source>
</evidence>
<dbReference type="Proteomes" id="UP000193380">
    <property type="component" value="Unassembled WGS sequence"/>
</dbReference>
<gene>
    <name evidence="1" type="ORF">GSONMT00012175001</name>
</gene>